<keyword evidence="1" id="KW-0863">Zinc-finger</keyword>
<feature type="region of interest" description="Disordered" evidence="2">
    <location>
        <begin position="26"/>
        <end position="50"/>
    </location>
</feature>
<accession>A0ABU6UZV2</accession>
<dbReference type="InterPro" id="IPR001878">
    <property type="entry name" value="Znf_CCHC"/>
</dbReference>
<keyword evidence="1" id="KW-0862">Zinc</keyword>
<keyword evidence="1" id="KW-0479">Metal-binding</keyword>
<protein>
    <recommendedName>
        <fullName evidence="3">CCHC-type domain-containing protein</fullName>
    </recommendedName>
</protein>
<evidence type="ECO:0000256" key="2">
    <source>
        <dbReference type="SAM" id="MobiDB-lite"/>
    </source>
</evidence>
<evidence type="ECO:0000259" key="3">
    <source>
        <dbReference type="PROSITE" id="PS50158"/>
    </source>
</evidence>
<evidence type="ECO:0000313" key="5">
    <source>
        <dbReference type="Proteomes" id="UP001341840"/>
    </source>
</evidence>
<feature type="compositionally biased region" description="Polar residues" evidence="2">
    <location>
        <begin position="26"/>
        <end position="37"/>
    </location>
</feature>
<dbReference type="Gene3D" id="4.10.60.10">
    <property type="entry name" value="Zinc finger, CCHC-type"/>
    <property type="match status" value="1"/>
</dbReference>
<comment type="caution">
    <text evidence="4">The sequence shown here is derived from an EMBL/GenBank/DDBJ whole genome shotgun (WGS) entry which is preliminary data.</text>
</comment>
<name>A0ABU6UZV2_9FABA</name>
<sequence>MQEATCHRGTLVAALLHKVGTIRAATSHSTTFPQNRPNAGGNGGYRSGNAPRLTSGQSGWQCLRCKGYHGHEPCRAGGVTCYNCGKPRHIARDCCVAPRGSWESSQRQPPAGRVYALTVDEAAFSKEPTQERK</sequence>
<dbReference type="Proteomes" id="UP001341840">
    <property type="component" value="Unassembled WGS sequence"/>
</dbReference>
<proteinExistence type="predicted"/>
<dbReference type="EMBL" id="JASCZI010123714">
    <property type="protein sequence ID" value="MED6165583.1"/>
    <property type="molecule type" value="Genomic_DNA"/>
</dbReference>
<dbReference type="SMART" id="SM00343">
    <property type="entry name" value="ZnF_C2HC"/>
    <property type="match status" value="1"/>
</dbReference>
<evidence type="ECO:0000256" key="1">
    <source>
        <dbReference type="PROSITE-ProRule" id="PRU00047"/>
    </source>
</evidence>
<dbReference type="PROSITE" id="PS50158">
    <property type="entry name" value="ZF_CCHC"/>
    <property type="match status" value="1"/>
</dbReference>
<reference evidence="4 5" key="1">
    <citation type="journal article" date="2023" name="Plants (Basel)">
        <title>Bridging the Gap: Combining Genomics and Transcriptomics Approaches to Understand Stylosanthes scabra, an Orphan Legume from the Brazilian Caatinga.</title>
        <authorList>
            <person name="Ferreira-Neto J.R.C."/>
            <person name="da Silva M.D."/>
            <person name="Binneck E."/>
            <person name="de Melo N.F."/>
            <person name="da Silva R.H."/>
            <person name="de Melo A.L.T.M."/>
            <person name="Pandolfi V."/>
            <person name="Bustamante F.O."/>
            <person name="Brasileiro-Vidal A.C."/>
            <person name="Benko-Iseppon A.M."/>
        </authorList>
    </citation>
    <scope>NUCLEOTIDE SEQUENCE [LARGE SCALE GENOMIC DNA]</scope>
    <source>
        <tissue evidence="4">Leaves</tissue>
    </source>
</reference>
<organism evidence="4 5">
    <name type="scientific">Stylosanthes scabra</name>
    <dbReference type="NCBI Taxonomy" id="79078"/>
    <lineage>
        <taxon>Eukaryota</taxon>
        <taxon>Viridiplantae</taxon>
        <taxon>Streptophyta</taxon>
        <taxon>Embryophyta</taxon>
        <taxon>Tracheophyta</taxon>
        <taxon>Spermatophyta</taxon>
        <taxon>Magnoliopsida</taxon>
        <taxon>eudicotyledons</taxon>
        <taxon>Gunneridae</taxon>
        <taxon>Pentapetalae</taxon>
        <taxon>rosids</taxon>
        <taxon>fabids</taxon>
        <taxon>Fabales</taxon>
        <taxon>Fabaceae</taxon>
        <taxon>Papilionoideae</taxon>
        <taxon>50 kb inversion clade</taxon>
        <taxon>dalbergioids sensu lato</taxon>
        <taxon>Dalbergieae</taxon>
        <taxon>Pterocarpus clade</taxon>
        <taxon>Stylosanthes</taxon>
    </lineage>
</organism>
<evidence type="ECO:0000313" key="4">
    <source>
        <dbReference type="EMBL" id="MED6165583.1"/>
    </source>
</evidence>
<gene>
    <name evidence="4" type="ORF">PIB30_100942</name>
</gene>
<feature type="domain" description="CCHC-type" evidence="3">
    <location>
        <begin position="81"/>
        <end position="94"/>
    </location>
</feature>
<keyword evidence="5" id="KW-1185">Reference proteome</keyword>
<dbReference type="Pfam" id="PF00098">
    <property type="entry name" value="zf-CCHC"/>
    <property type="match status" value="1"/>
</dbReference>